<evidence type="ECO:0000256" key="1">
    <source>
        <dbReference type="ARBA" id="ARBA00010923"/>
    </source>
</evidence>
<dbReference type="Pfam" id="PF01420">
    <property type="entry name" value="Methylase_S"/>
    <property type="match status" value="1"/>
</dbReference>
<protein>
    <submittedName>
        <fullName evidence="5">Type I restriction modification DNA specificity domain protein</fullName>
    </submittedName>
</protein>
<dbReference type="PANTHER" id="PTHR30408:SF12">
    <property type="entry name" value="TYPE I RESTRICTION ENZYME MJAVIII SPECIFICITY SUBUNIT"/>
    <property type="match status" value="1"/>
</dbReference>
<dbReference type="Proteomes" id="UP000003598">
    <property type="component" value="Unassembled WGS sequence"/>
</dbReference>
<organism evidence="5 6">
    <name type="scientific">Paraprevotella clara YIT 11840</name>
    <dbReference type="NCBI Taxonomy" id="762968"/>
    <lineage>
        <taxon>Bacteria</taxon>
        <taxon>Pseudomonadati</taxon>
        <taxon>Bacteroidota</taxon>
        <taxon>Bacteroidia</taxon>
        <taxon>Bacteroidales</taxon>
        <taxon>Prevotellaceae</taxon>
        <taxon>Paraprevotella</taxon>
    </lineage>
</organism>
<evidence type="ECO:0000256" key="3">
    <source>
        <dbReference type="ARBA" id="ARBA00023125"/>
    </source>
</evidence>
<comment type="similarity">
    <text evidence="1">Belongs to the type-I restriction system S methylase family.</text>
</comment>
<reference evidence="5 6" key="1">
    <citation type="submission" date="2011-03" db="EMBL/GenBank/DDBJ databases">
        <authorList>
            <person name="Weinstock G."/>
            <person name="Sodergren E."/>
            <person name="Clifton S."/>
            <person name="Fulton L."/>
            <person name="Fulton B."/>
            <person name="Courtney L."/>
            <person name="Fronick C."/>
            <person name="Harrison M."/>
            <person name="Strong C."/>
            <person name="Farmer C."/>
            <person name="Delahaunty K."/>
            <person name="Markovic C."/>
            <person name="Hall O."/>
            <person name="Minx P."/>
            <person name="Tomlinson C."/>
            <person name="Mitreva M."/>
            <person name="Hou S."/>
            <person name="Chen J."/>
            <person name="Wollam A."/>
            <person name="Pepin K.H."/>
            <person name="Johnson M."/>
            <person name="Bhonagiri V."/>
            <person name="Zhang X."/>
            <person name="Suruliraj S."/>
            <person name="Warren W."/>
            <person name="Chinwalla A."/>
            <person name="Mardis E.R."/>
            <person name="Wilson R.K."/>
        </authorList>
    </citation>
    <scope>NUCLEOTIDE SEQUENCE [LARGE SCALE GENOMIC DNA]</scope>
    <source>
        <strain evidence="5 6">YIT 11840</strain>
    </source>
</reference>
<dbReference type="InterPro" id="IPR000055">
    <property type="entry name" value="Restrct_endonuc_typeI_TRD"/>
</dbReference>
<dbReference type="PATRIC" id="fig|762968.3.peg.3017"/>
<evidence type="ECO:0000313" key="5">
    <source>
        <dbReference type="EMBL" id="EHG98661.1"/>
    </source>
</evidence>
<dbReference type="GeneID" id="93558637"/>
<dbReference type="GO" id="GO:0003677">
    <property type="term" value="F:DNA binding"/>
    <property type="evidence" value="ECO:0007669"/>
    <property type="project" value="UniProtKB-KW"/>
</dbReference>
<evidence type="ECO:0000313" key="6">
    <source>
        <dbReference type="Proteomes" id="UP000003598"/>
    </source>
</evidence>
<dbReference type="EMBL" id="AFFY01000058">
    <property type="protein sequence ID" value="EHG98661.1"/>
    <property type="molecule type" value="Genomic_DNA"/>
</dbReference>
<evidence type="ECO:0000256" key="2">
    <source>
        <dbReference type="ARBA" id="ARBA00022747"/>
    </source>
</evidence>
<dbReference type="GO" id="GO:0009307">
    <property type="term" value="P:DNA restriction-modification system"/>
    <property type="evidence" value="ECO:0007669"/>
    <property type="project" value="UniProtKB-KW"/>
</dbReference>
<accession>G5SVK6</accession>
<evidence type="ECO:0000259" key="4">
    <source>
        <dbReference type="Pfam" id="PF01420"/>
    </source>
</evidence>
<proteinExistence type="inferred from homology"/>
<dbReference type="InterPro" id="IPR052021">
    <property type="entry name" value="Type-I_RS_S_subunit"/>
</dbReference>
<feature type="domain" description="Type I restriction modification DNA specificity" evidence="4">
    <location>
        <begin position="19"/>
        <end position="189"/>
    </location>
</feature>
<dbReference type="Gene3D" id="3.90.220.20">
    <property type="entry name" value="DNA methylase specificity domains"/>
    <property type="match status" value="1"/>
</dbReference>
<comment type="caution">
    <text evidence="5">The sequence shown here is derived from an EMBL/GenBank/DDBJ whole genome shotgun (WGS) entry which is preliminary data.</text>
</comment>
<sequence length="203" mass="23720">MSAISVQLLSGLFPLSRKEQWREMNLGDITENFNRRNKDRSSYPMYSVTNTSGFSPQNEIFDGKEIKDEDISIYKIIEKGEFAYNPARINVGSIGRYDNEDLCMISSLYICFRPSENIDSDWLLHLLKSDHMIYQYGLYGEGGVRIYLFYPNFSRIKVSLPPLEVQKRIANTLNLFDKKICLETNLLNKFQKQKKHLLSMMFI</sequence>
<gene>
    <name evidence="5" type="ORF">HMPREF9441_03423</name>
</gene>
<name>G5SVK6_9BACT</name>
<dbReference type="SUPFAM" id="SSF116734">
    <property type="entry name" value="DNA methylase specificity domain"/>
    <property type="match status" value="1"/>
</dbReference>
<dbReference type="InterPro" id="IPR044946">
    <property type="entry name" value="Restrct_endonuc_typeI_TRD_sf"/>
</dbReference>
<dbReference type="PANTHER" id="PTHR30408">
    <property type="entry name" value="TYPE-1 RESTRICTION ENZYME ECOKI SPECIFICITY PROTEIN"/>
    <property type="match status" value="1"/>
</dbReference>
<keyword evidence="2" id="KW-0680">Restriction system</keyword>
<keyword evidence="6" id="KW-1185">Reference proteome</keyword>
<keyword evidence="3" id="KW-0238">DNA-binding</keyword>
<dbReference type="HOGENOM" id="CLU_021095_9_7_10"/>
<dbReference type="STRING" id="762968.HMPREF9441_03423"/>
<dbReference type="OrthoDB" id="9816225at2"/>
<dbReference type="AlphaFoldDB" id="G5SVK6"/>
<dbReference type="RefSeq" id="WP_008622571.1">
    <property type="nucleotide sequence ID" value="NZ_JH376628.1"/>
</dbReference>
<dbReference type="eggNOG" id="COG0732">
    <property type="taxonomic scope" value="Bacteria"/>
</dbReference>